<sequence>MIDESRLDDPQSVAEIDRRDVLRTLALAGANVRRTRVLAHESGVDRVAGGDRPRAVLVAAVGASAVVGDVLDLLAEAGSPVSVATRRNVPLPGWVGPLDLVIAISQSGRAPGPLALAAEAGRRGASLLTVGAVDSPLADVAARYRGVHVDPEGGDATSRGSLWSLLVPALLGAAAAGVVEPIDDLLDEVADALDTKAEECRPSSESFVNPAKILAVGLGETVPVVLGDGALTGVVAARAAAMVSRTARIPTTCGELPDAASQVVAAFDGPYGTGAVDGRVDDIFADPFLDAPARPRLGLLMLREPLPDPVTEADAARHNLAQAVADSAQEAGVKVWEQVAPGGPPLVRLADQIALVDYTATYLAIGLGLDPAGSAHVADLRDRTR</sequence>
<dbReference type="Proteomes" id="UP000035721">
    <property type="component" value="Unassembled WGS sequence"/>
</dbReference>
<dbReference type="Pfam" id="PF10432">
    <property type="entry name" value="bact-PGI_C"/>
    <property type="match status" value="1"/>
</dbReference>
<gene>
    <name evidence="4" type="ORF">BN12_2840005</name>
</gene>
<dbReference type="OrthoDB" id="5241724at2"/>
<dbReference type="GO" id="GO:0005975">
    <property type="term" value="P:carbohydrate metabolic process"/>
    <property type="evidence" value="ECO:0007669"/>
    <property type="project" value="InterPro"/>
</dbReference>
<dbReference type="InterPro" id="IPR046348">
    <property type="entry name" value="SIS_dom_sf"/>
</dbReference>
<protein>
    <recommendedName>
        <fullName evidence="3">SIS domain-containing protein</fullName>
    </recommendedName>
</protein>
<evidence type="ECO:0000256" key="1">
    <source>
        <dbReference type="ARBA" id="ARBA00010523"/>
    </source>
</evidence>
<evidence type="ECO:0000256" key="2">
    <source>
        <dbReference type="ARBA" id="ARBA00023235"/>
    </source>
</evidence>
<dbReference type="InterPro" id="IPR019490">
    <property type="entry name" value="Glu6P/Mann6P_isomerase_C"/>
</dbReference>
<evidence type="ECO:0000313" key="5">
    <source>
        <dbReference type="Proteomes" id="UP000035721"/>
    </source>
</evidence>
<dbReference type="Gene3D" id="3.40.50.10490">
    <property type="entry name" value="Glucose-6-phosphate isomerase like protein, domain 1"/>
    <property type="match status" value="2"/>
</dbReference>
<dbReference type="STRING" id="1194083.BN12_2840005"/>
<evidence type="ECO:0000259" key="3">
    <source>
        <dbReference type="PROSITE" id="PS51464"/>
    </source>
</evidence>
<keyword evidence="5" id="KW-1185">Reference proteome</keyword>
<name>A0A077LZU2_9MICO</name>
<dbReference type="AlphaFoldDB" id="A0A077LZU2"/>
<comment type="similarity">
    <text evidence="1">Belongs to the PGI/PMI family.</text>
</comment>
<keyword evidence="2" id="KW-0413">Isomerase</keyword>
<dbReference type="RefSeq" id="WP_048555344.1">
    <property type="nucleotide sequence ID" value="NZ_HF570958.1"/>
</dbReference>
<comment type="caution">
    <text evidence="4">The sequence shown here is derived from an EMBL/GenBank/DDBJ whole genome shotgun (WGS) entry which is preliminary data.</text>
</comment>
<dbReference type="GO" id="GO:1901135">
    <property type="term" value="P:carbohydrate derivative metabolic process"/>
    <property type="evidence" value="ECO:0007669"/>
    <property type="project" value="InterPro"/>
</dbReference>
<proteinExistence type="inferred from homology"/>
<reference evidence="4 5" key="1">
    <citation type="journal article" date="2013" name="ISME J.">
        <title>A metabolic model for members of the genus Tetrasphaera involved in enhanced biological phosphorus removal.</title>
        <authorList>
            <person name="Kristiansen R."/>
            <person name="Nguyen H.T.T."/>
            <person name="Saunders A.M."/>
            <person name="Nielsen J.L."/>
            <person name="Wimmer R."/>
            <person name="Le V.Q."/>
            <person name="McIlroy S.J."/>
            <person name="Petrovski S."/>
            <person name="Seviour R.J."/>
            <person name="Calteau A."/>
            <person name="Nielsen K.L."/>
            <person name="Nielsen P.H."/>
        </authorList>
    </citation>
    <scope>NUCLEOTIDE SEQUENCE [LARGE SCALE GENOMIC DNA]</scope>
    <source>
        <strain evidence="4 5">T1-X7</strain>
    </source>
</reference>
<organism evidence="4 5">
    <name type="scientific">Nostocoides japonicum T1-X7</name>
    <dbReference type="NCBI Taxonomy" id="1194083"/>
    <lineage>
        <taxon>Bacteria</taxon>
        <taxon>Bacillati</taxon>
        <taxon>Actinomycetota</taxon>
        <taxon>Actinomycetes</taxon>
        <taxon>Micrococcales</taxon>
        <taxon>Intrasporangiaceae</taxon>
        <taxon>Nostocoides</taxon>
    </lineage>
</organism>
<evidence type="ECO:0000313" key="4">
    <source>
        <dbReference type="EMBL" id="CCH78392.1"/>
    </source>
</evidence>
<feature type="domain" description="SIS" evidence="3">
    <location>
        <begin position="43"/>
        <end position="181"/>
    </location>
</feature>
<dbReference type="GO" id="GO:0004347">
    <property type="term" value="F:glucose-6-phosphate isomerase activity"/>
    <property type="evidence" value="ECO:0007669"/>
    <property type="project" value="InterPro"/>
</dbReference>
<dbReference type="SUPFAM" id="SSF53697">
    <property type="entry name" value="SIS domain"/>
    <property type="match status" value="1"/>
</dbReference>
<dbReference type="GO" id="GO:0097367">
    <property type="term" value="F:carbohydrate derivative binding"/>
    <property type="evidence" value="ECO:0007669"/>
    <property type="project" value="InterPro"/>
</dbReference>
<dbReference type="EMBL" id="CAJB01000206">
    <property type="protein sequence ID" value="CCH78392.1"/>
    <property type="molecule type" value="Genomic_DNA"/>
</dbReference>
<dbReference type="InterPro" id="IPR001347">
    <property type="entry name" value="SIS_dom"/>
</dbReference>
<dbReference type="PROSITE" id="PS51464">
    <property type="entry name" value="SIS"/>
    <property type="match status" value="1"/>
</dbReference>
<dbReference type="GO" id="GO:0004476">
    <property type="term" value="F:mannose-6-phosphate isomerase activity"/>
    <property type="evidence" value="ECO:0007669"/>
    <property type="project" value="InterPro"/>
</dbReference>
<accession>A0A077LZU2</accession>